<feature type="compositionally biased region" description="Low complexity" evidence="5">
    <location>
        <begin position="52"/>
        <end position="63"/>
    </location>
</feature>
<dbReference type="GO" id="GO:0016874">
    <property type="term" value="F:ligase activity"/>
    <property type="evidence" value="ECO:0007669"/>
    <property type="project" value="UniProtKB-KW"/>
</dbReference>
<dbReference type="STRING" id="252740.A0A423WBB5"/>
<evidence type="ECO:0000256" key="3">
    <source>
        <dbReference type="ARBA" id="ARBA00022598"/>
    </source>
</evidence>
<dbReference type="Proteomes" id="UP000284375">
    <property type="component" value="Unassembled WGS sequence"/>
</dbReference>
<feature type="domain" description="Carrier" evidence="6">
    <location>
        <begin position="338"/>
        <end position="415"/>
    </location>
</feature>
<feature type="compositionally biased region" description="Acidic residues" evidence="5">
    <location>
        <begin position="3283"/>
        <end position="3292"/>
    </location>
</feature>
<feature type="compositionally biased region" description="Basic and acidic residues" evidence="5">
    <location>
        <begin position="24"/>
        <end position="38"/>
    </location>
</feature>
<dbReference type="SUPFAM" id="SSF52777">
    <property type="entry name" value="CoA-dependent acyltransferases"/>
    <property type="match status" value="6"/>
</dbReference>
<keyword evidence="2" id="KW-0597">Phosphoprotein</keyword>
<dbReference type="Gene3D" id="1.10.1200.10">
    <property type="entry name" value="ACP-like"/>
    <property type="match status" value="2"/>
</dbReference>
<feature type="compositionally biased region" description="Low complexity" evidence="5">
    <location>
        <begin position="2889"/>
        <end position="2900"/>
    </location>
</feature>
<feature type="compositionally biased region" description="Low complexity" evidence="5">
    <location>
        <begin position="2839"/>
        <end position="2848"/>
    </location>
</feature>
<evidence type="ECO:0000313" key="7">
    <source>
        <dbReference type="EMBL" id="ROW00548.1"/>
    </source>
</evidence>
<feature type="region of interest" description="Disordered" evidence="5">
    <location>
        <begin position="1"/>
        <end position="89"/>
    </location>
</feature>
<feature type="compositionally biased region" description="Acidic residues" evidence="5">
    <location>
        <begin position="133"/>
        <end position="153"/>
    </location>
</feature>
<feature type="compositionally biased region" description="Polar residues" evidence="5">
    <location>
        <begin position="1816"/>
        <end position="1827"/>
    </location>
</feature>
<dbReference type="InterPro" id="IPR009081">
    <property type="entry name" value="PP-bd_ACP"/>
</dbReference>
<organism evidence="7 8">
    <name type="scientific">Cytospora chrysosperma</name>
    <name type="common">Cytospora canker fungus</name>
    <name type="synonym">Sphaeria chrysosperma</name>
    <dbReference type="NCBI Taxonomy" id="252740"/>
    <lineage>
        <taxon>Eukaryota</taxon>
        <taxon>Fungi</taxon>
        <taxon>Dikarya</taxon>
        <taxon>Ascomycota</taxon>
        <taxon>Pezizomycotina</taxon>
        <taxon>Sordariomycetes</taxon>
        <taxon>Sordariomycetidae</taxon>
        <taxon>Diaporthales</taxon>
        <taxon>Cytosporaceae</taxon>
        <taxon>Cytospora</taxon>
    </lineage>
</organism>
<feature type="compositionally biased region" description="Low complexity" evidence="5">
    <location>
        <begin position="2822"/>
        <end position="2831"/>
    </location>
</feature>
<evidence type="ECO:0000259" key="6">
    <source>
        <dbReference type="PROSITE" id="PS50075"/>
    </source>
</evidence>
<dbReference type="EMBL" id="LJZO01000008">
    <property type="protein sequence ID" value="ROW00548.1"/>
    <property type="molecule type" value="Genomic_DNA"/>
</dbReference>
<feature type="compositionally biased region" description="Low complexity" evidence="5">
    <location>
        <begin position="3056"/>
        <end position="3076"/>
    </location>
</feature>
<proteinExistence type="inferred from homology"/>
<dbReference type="Pfam" id="PF00550">
    <property type="entry name" value="PP-binding"/>
    <property type="match status" value="1"/>
</dbReference>
<feature type="compositionally biased region" description="Polar residues" evidence="5">
    <location>
        <begin position="2122"/>
        <end position="2142"/>
    </location>
</feature>
<gene>
    <name evidence="7" type="ORF">VSDG_03407</name>
</gene>
<dbReference type="FunFam" id="3.30.559.30:FF:000002">
    <property type="entry name" value="Nonribosomal peptide synthase Pes1"/>
    <property type="match status" value="1"/>
</dbReference>
<evidence type="ECO:0000256" key="5">
    <source>
        <dbReference type="SAM" id="MobiDB-lite"/>
    </source>
</evidence>
<dbReference type="PANTHER" id="PTHR45398:SF1">
    <property type="entry name" value="ENZYME, PUTATIVE (JCVI)-RELATED"/>
    <property type="match status" value="1"/>
</dbReference>
<reference evidence="7 8" key="1">
    <citation type="submission" date="2015-09" db="EMBL/GenBank/DDBJ databases">
        <title>Host preference determinants of Valsa canker pathogens revealed by comparative genomics.</title>
        <authorList>
            <person name="Yin Z."/>
            <person name="Huang L."/>
        </authorList>
    </citation>
    <scope>NUCLEOTIDE SEQUENCE [LARGE SCALE GENOMIC DNA]</scope>
    <source>
        <strain evidence="7 8">YSFL</strain>
    </source>
</reference>
<feature type="compositionally biased region" description="Acidic residues" evidence="5">
    <location>
        <begin position="3218"/>
        <end position="3232"/>
    </location>
</feature>
<accession>A0A423WBB5</accession>
<keyword evidence="8" id="KW-1185">Reference proteome</keyword>
<dbReference type="OrthoDB" id="416786at2759"/>
<feature type="compositionally biased region" description="Basic and acidic residues" evidence="5">
    <location>
        <begin position="3328"/>
        <end position="3337"/>
    </location>
</feature>
<feature type="compositionally biased region" description="Basic and acidic residues" evidence="5">
    <location>
        <begin position="1828"/>
        <end position="1838"/>
    </location>
</feature>
<evidence type="ECO:0000313" key="8">
    <source>
        <dbReference type="Proteomes" id="UP000284375"/>
    </source>
</evidence>
<dbReference type="InterPro" id="IPR036736">
    <property type="entry name" value="ACP-like_sf"/>
</dbReference>
<feature type="region of interest" description="Disordered" evidence="5">
    <location>
        <begin position="3046"/>
        <end position="3396"/>
    </location>
</feature>
<dbReference type="Gene3D" id="3.30.559.30">
    <property type="entry name" value="Nonribosomal peptide synthetase, condensation domain"/>
    <property type="match status" value="3"/>
</dbReference>
<evidence type="ECO:0000256" key="4">
    <source>
        <dbReference type="ARBA" id="ARBA00029454"/>
    </source>
</evidence>
<dbReference type="InterPro" id="IPR000873">
    <property type="entry name" value="AMP-dep_synth/lig_dom"/>
</dbReference>
<sequence length="3467" mass="378352">MAEDRTRAKRSSLPRIDTSSAPDRPTEQRNDDGDDSGRKPQPRPQTLEDRILSSVASSLSLSPERLRESLSSGQDGGRGSAGTSSSMPLVKAIMEEDITIKTKVIAGSRTLADVETKVAPYSAHSMSGSLVEPDGDEEDDEAGPEDNSDEEDVDVRSASVMIAPERIHRASRMDTRRLRPPREDCNIAFRNATPLSAAPLNRLDNPSEVELFLGSEKAVSKVVILKPRAGLFDEKLVACLTLSSIPQKEPESPKVELISPSHMFFAGTQIATIKHNLKAIPTVEVKAIPEVWIPLDNLPSVPETGEIDRRKLRTWVQNANQEVYESVMSLCTDQPLHQPSNEMEKEVQKLVSRVLQIPQEQVGMNFIFAQLGGDEVTAMALVTNSRVESVFLESHEILQSNNTLARLAALATQRGGLAHKWAAEEEEKIAVDSENDSPFHYFDISPMQKLYFNTRMGGDPYSRAATDGSYRFNLSHLLRVAKKFSVQDVSAATDAVVGHHSMLRARFAVVEGKWMQRLVPNVEGSYAFMHYFISTNEQLESALHQVQLSINVEDGPVFAVAHFSTTDGHQMIYLAAHHLVVDLDSWRLIIRDLDELLQSGSLLSQRSMPFQKWTELQRLDAQMPSGGLPFEIYPGDLEYWGLTESDNTYGDANEASFSLSAELTSILEMACNQVLQTDAVDVYVAALLLSFAQTFPDRRVPDVWNQEHGRDLWSDDIDITETVGWFTTLCPLTQQVNSASDFIDVLRRLKDTRRAVPHRGAHYFASKFFNTDNKPTNDAETNRPRSPDFLQIATRGWPIEVLFSYTGSLQGLGKDPLNGNGVLEQMFLPGSTLGSRTSDIGPAVGRIALFEVNTTIDQGSAKINFLYNRHSLHADKIALWINNYEHLLFEAIGRLRFHEPELTLADIPQLWATGATYESLSKLNGDVVADLGLNSVKDIEAVYPVTPLQQSILISQAGQMQFPTGAHGGNKYGRSSYSTGNANACHIHTMYEFASLDGAPVDLERICVAWGQVVAMHQALRTVFIDSVAEEGLYNAVVLRRSSPNMLFLDATASEDPVDTLYNLPPLTACPELKSVPRHRLTVCHSPMKTVIKLDVSAALCDMMSVNGLVADLRRGYATGRALPVTSGDTVAFSYSGYLDILRGLDRERSIGWWRDTLANVTQPCIFPRLDFYYGGERKNSKSSRRYDNVHVEMSDVSYHKVTEFGRTYKTTTGAILRLAWGLVLRAVTGSNAVCFGYRAPGRSASLEGMRSAVGCFANTIAVAFDLSPFKPMGITLRQVEDGYNAALPHQHITMAEVRHALASGTKGAGLDVQLFNTVLAFTEEPADLNTGLSNHTKFELRNVLNHETSDYDLTLNTRFSNATGKMVVDLGHSILSEKQAHNIANTFGRAVSAILKCASASSHIGSLDLFSDRDYAQIINWTNPGDKDTQHQQRSLLHELVFAQSISRPDSKAVCAHDGDLTYLQLEVLSHRLAHVLLEAGVVPKGNNKCAVPVILDKSKWAPIALLAILKVGAAFVPVDADELGFVAKIAEQIGPSCRVAVACKSAAEALEDCTDPAPLFDRVVCLDDALMKRLERDGPMPGQLLPPSNPEDVACVFFTPTSSRATRGISFSHASLSTAFVAQGPAAYINITTRVLQLSSFNVDVALAEVFTTLVNGGTICIPTSRDRYNDYTGCVTRFSANWSYMTPLLARKLNVDLLPTLKTVCFRTRGLDEDTYAPWRGKKRVVMAYGAPDVCPLGISFLEIHGPHYLRAIGRPIAGSAWIVSVEDHRNLMPVGAIGEMVIEGPTLGRTFRRSFLSDDVDEPRDVAETPVSPESRSPFTAANTKDHSRQRSIDDCVTIDGQGQNRKRYYKTGHSVRYIEGGLMEYVSSKRDDLEINGRVVNLADLEQQIRRALGQGVDVMVEALAFKGEKSHSPTLAAFLELGSDASTALGQQGLDLSNLSDEVKQRVYISRKLVEKALSGTVPDFMIPKIFVPVKHLPTTYSLKVNRRKLQRIIKGMSRETLLGLATAENIERVPSMNELRAPQLSGLAEKVRDAWASVLGLEKSAVSCTEGFLRLGGDEISAAEVVVQCRKEKLAISITDLMRDASLAEVCRAGTYYGAAPSQAITTADGRSVTEKTPTASLRSTDLQEQSTAPASQEVDKTFIENTLAPKLGIDPSLIRDVAEATASQVRHVETAMMTQGPQRSSHHPHGQGLANVNYVIFHFTATSSTTSVSARRIEEVSQIIASVHPILRTAFIPHVEGQTRKLYQVVLKNHSVDFKHIPRVQSWRLSTAVEKEIKRDREKLQSRDQFDLFVRPLTKFIFLDAGKTSTLVLRLSRAQYDDLSLALLLKDLRKLYDGGQNPPRRPGFADFVREAALTNVGGEAEKYWRGVLDGAQPTQVVRHPAPPKLSSAVRTLHETVSVSSRNMAGLGVGFDTVLKAAWGMVLASMSGTPDVVFGEVIEGCPSRLQYHLGPSSVNRGGVLGPTSTVLPVRIRFADEPTSPMHLLRSVAEQRISGVPFENYGMLDIIERCTPWPYWTRLSTIVQHRTDAELLLMDGRTRNFRLGAALCKVNVVESEVVDVPDFMVRSIVKNKPGVVIATDANTEMNMQDERGGSWMEGDSLLEISVSFCEQRVPATLAQEVISKVCGYVSMLTGLSIMQTVVPTAAQYSALAKQIPLTPPVFSNSPTSAMSAGSGVPFANPFGNSTATGVNFAQLEAAMSPDQTTTIQSTIEEAWHNTMDPRILGVPEEHVTSAAFYDLWGSLIPAAQLADFLTKTIPTRLVGDLAAHVFCGNFDGFRITMEEIVDHPTMLSQFELVVRKVFGGEARDKPGSFRSSSRSNSLPHAVRKSSSLTNMSSSNGTVRKTSSHSNLTPRPLNRAGTIGTYELSKLGHTRTRSDSTTNTAGTGSTNESPAVSSTMVFPSHPAVHPPTGARNVQPSTSSHTRSNSNASNTTFNTGMTGSVTGGGSIITVPTSATNTPPTSVSSPVSSAPSELPGSGILRVRKSNKSLRSIQPESPILGQVNLAASPPVVQTGFAATRKKSNLGLGASLRRVASTLRPGTAGGSNRDNNNNTTNNRENLLSRTNFNLRVPPSPHPGLRASDRAGSSGSDKSKDISLPPPPVSPWLRVQSMAPQLPPFPPFTPVTEDAFSMNNSGHTSSERLRLGPSPDLSLEHTSGCSAGTSSNSGVQEHNGDGSPDTVVKGDSGDDPNSHLSRAGSCESMTEGESAQDVDENIEEDDDEGTLRPHQVQSMKYLFGGGLQSPAQYQSSQPQQRSSHPPAPSPVSETFYRDSDDEDDEETVDQAQYDSFEEFEDGPETPRQPSSRPVTMIHSPQKTKTIERMEPFRADGPNEYGGHGQTPTEAHMTTFESALQETQPPVQGQPQSSQHVGPSTQVAADTPQPALPNNTHVMDFAAIEAAEMDDMVSPLTPVERAMLYKQQGLGRHGPNRVVNNVSPLTPGEYFTQAGQSVGGFHAI</sequence>
<dbReference type="FunFam" id="3.30.300.30:FF:000015">
    <property type="entry name" value="Nonribosomal peptide synthase SidD"/>
    <property type="match status" value="1"/>
</dbReference>
<comment type="caution">
    <text evidence="7">The sequence shown here is derived from an EMBL/GenBank/DDBJ whole genome shotgun (WGS) entry which is preliminary data.</text>
</comment>
<name>A0A423WBB5_CYTCH</name>
<dbReference type="InterPro" id="IPR023213">
    <property type="entry name" value="CAT-like_dom_sf"/>
</dbReference>
<feature type="compositionally biased region" description="Low complexity" evidence="5">
    <location>
        <begin position="3252"/>
        <end position="3268"/>
    </location>
</feature>
<dbReference type="InterPro" id="IPR001242">
    <property type="entry name" value="Condensation_dom"/>
</dbReference>
<feature type="region of interest" description="Disordered" evidence="5">
    <location>
        <begin position="122"/>
        <end position="154"/>
    </location>
</feature>
<feature type="compositionally biased region" description="Polar residues" evidence="5">
    <location>
        <begin position="2901"/>
        <end position="2910"/>
    </location>
</feature>
<feature type="compositionally biased region" description="Polar residues" evidence="5">
    <location>
        <begin position="3311"/>
        <end position="3327"/>
    </location>
</feature>
<dbReference type="PROSITE" id="PS50075">
    <property type="entry name" value="CARRIER"/>
    <property type="match status" value="1"/>
</dbReference>
<dbReference type="Gene3D" id="3.30.300.30">
    <property type="match status" value="2"/>
</dbReference>
<feature type="compositionally biased region" description="Polar residues" evidence="5">
    <location>
        <begin position="3164"/>
        <end position="3180"/>
    </location>
</feature>
<dbReference type="Pfam" id="PF00668">
    <property type="entry name" value="Condensation"/>
    <property type="match status" value="3"/>
</dbReference>
<dbReference type="Gene3D" id="3.40.50.12780">
    <property type="entry name" value="N-terminal domain of ligase-like"/>
    <property type="match status" value="1"/>
</dbReference>
<comment type="similarity">
    <text evidence="4">Belongs to the NRP synthetase family.</text>
</comment>
<feature type="compositionally biased region" description="Low complexity" evidence="5">
    <location>
        <begin position="3367"/>
        <end position="3383"/>
    </location>
</feature>
<dbReference type="PANTHER" id="PTHR45398">
    <property type="match status" value="1"/>
</dbReference>
<feature type="compositionally biased region" description="Low complexity" evidence="5">
    <location>
        <begin position="2929"/>
        <end position="2952"/>
    </location>
</feature>
<feature type="compositionally biased region" description="Low complexity" evidence="5">
    <location>
        <begin position="2959"/>
        <end position="2983"/>
    </location>
</feature>
<feature type="region of interest" description="Disordered" evidence="5">
    <location>
        <begin position="2115"/>
        <end position="2145"/>
    </location>
</feature>
<protein>
    <recommendedName>
        <fullName evidence="6">Carrier domain-containing protein</fullName>
    </recommendedName>
</protein>
<dbReference type="SUPFAM" id="SSF47336">
    <property type="entry name" value="ACP-like"/>
    <property type="match status" value="1"/>
</dbReference>
<feature type="region of interest" description="Disordered" evidence="5">
    <location>
        <begin position="1805"/>
        <end position="1839"/>
    </location>
</feature>
<dbReference type="Gene3D" id="3.30.559.10">
    <property type="entry name" value="Chloramphenicol acetyltransferase-like domain"/>
    <property type="match status" value="3"/>
</dbReference>
<dbReference type="SUPFAM" id="SSF56801">
    <property type="entry name" value="Acetyl-CoA synthetase-like"/>
    <property type="match status" value="1"/>
</dbReference>
<evidence type="ECO:0000256" key="1">
    <source>
        <dbReference type="ARBA" id="ARBA00022450"/>
    </source>
</evidence>
<feature type="region of interest" description="Disordered" evidence="5">
    <location>
        <begin position="2817"/>
        <end position="2989"/>
    </location>
</feature>
<evidence type="ECO:0000256" key="2">
    <source>
        <dbReference type="ARBA" id="ARBA00022553"/>
    </source>
</evidence>
<dbReference type="Pfam" id="PF00501">
    <property type="entry name" value="AMP-binding"/>
    <property type="match status" value="1"/>
</dbReference>
<dbReference type="InterPro" id="IPR045851">
    <property type="entry name" value="AMP-bd_C_sf"/>
</dbReference>
<dbReference type="InterPro" id="IPR042099">
    <property type="entry name" value="ANL_N_sf"/>
</dbReference>
<keyword evidence="3" id="KW-0436">Ligase</keyword>
<keyword evidence="1" id="KW-0596">Phosphopantetheine</keyword>
<feature type="compositionally biased region" description="Polar residues" evidence="5">
    <location>
        <begin position="2849"/>
        <end position="2862"/>
    </location>
</feature>